<dbReference type="GO" id="GO:0005737">
    <property type="term" value="C:cytoplasm"/>
    <property type="evidence" value="ECO:0007669"/>
    <property type="project" value="UniProtKB-SubCell"/>
</dbReference>
<keyword evidence="4" id="KW-0255">Endonuclease</keyword>
<dbReference type="EMBL" id="LAZR01032649">
    <property type="protein sequence ID" value="KKL50305.1"/>
    <property type="molecule type" value="Genomic_DNA"/>
</dbReference>
<keyword evidence="2" id="KW-0963">Cytoplasm</keyword>
<dbReference type="PANTHER" id="PTHR28511:SF1">
    <property type="entry name" value="ENDONUCLEASE V"/>
    <property type="match status" value="1"/>
</dbReference>
<dbReference type="GO" id="GO:0043737">
    <property type="term" value="F:deoxyribonuclease V activity"/>
    <property type="evidence" value="ECO:0007669"/>
    <property type="project" value="TreeGrafter"/>
</dbReference>
<evidence type="ECO:0000256" key="1">
    <source>
        <dbReference type="ARBA" id="ARBA00004496"/>
    </source>
</evidence>
<proteinExistence type="inferred from homology"/>
<evidence type="ECO:0000256" key="2">
    <source>
        <dbReference type="ARBA" id="ARBA00022490"/>
    </source>
</evidence>
<dbReference type="PANTHER" id="PTHR28511">
    <property type="entry name" value="ENDONUCLEASE V"/>
    <property type="match status" value="1"/>
</dbReference>
<comment type="caution">
    <text evidence="6">The sequence shown here is derived from an EMBL/GenBank/DDBJ whole genome shotgun (WGS) entry which is preliminary data.</text>
</comment>
<evidence type="ECO:0000256" key="3">
    <source>
        <dbReference type="ARBA" id="ARBA00022722"/>
    </source>
</evidence>
<name>A0A0F9EZ91_9ZZZZ</name>
<accession>A0A0F9EZ91</accession>
<keyword evidence="5" id="KW-0378">Hydrolase</keyword>
<dbReference type="GO" id="GO:0003727">
    <property type="term" value="F:single-stranded RNA binding"/>
    <property type="evidence" value="ECO:0007669"/>
    <property type="project" value="TreeGrafter"/>
</dbReference>
<dbReference type="Pfam" id="PF04493">
    <property type="entry name" value="Endonuclease_5"/>
    <property type="match status" value="1"/>
</dbReference>
<protein>
    <recommendedName>
        <fullName evidence="7">Endonuclease V</fullName>
    </recommendedName>
</protein>
<dbReference type="GO" id="GO:0016891">
    <property type="term" value="F:RNA endonuclease activity producing 5'-phosphomonoesters, hydrolytic mechanism"/>
    <property type="evidence" value="ECO:0007669"/>
    <property type="project" value="TreeGrafter"/>
</dbReference>
<sequence length="194" mass="21099">MDRPVRTIAGVDCAFLDGGRLIVAAAVMCDAGTMETIATGHVIRPCRFPYVPGLLSFREAPAVIAAIKRLGRAPDLLMCDGQGMAHPRRLGLACHVGLWLDLPTIGVAKSRLCGEHRPVGRRRGCRAQLRDGKDVIGAVVRTRTDVKPLYVSVGHRVSLADSIAWTLRCTRGLRLPEPARRADRLVATLKRDHA</sequence>
<dbReference type="Gene3D" id="3.30.2170.10">
    <property type="entry name" value="archaeoglobus fulgidus dsm 4304 superfamily"/>
    <property type="match status" value="1"/>
</dbReference>
<dbReference type="NCBIfam" id="NF008629">
    <property type="entry name" value="PRK11617.1"/>
    <property type="match status" value="1"/>
</dbReference>
<dbReference type="GO" id="GO:0006281">
    <property type="term" value="P:DNA repair"/>
    <property type="evidence" value="ECO:0007669"/>
    <property type="project" value="InterPro"/>
</dbReference>
<dbReference type="AlphaFoldDB" id="A0A0F9EZ91"/>
<dbReference type="HAMAP" id="MF_00801">
    <property type="entry name" value="Endonuclease_5"/>
    <property type="match status" value="1"/>
</dbReference>
<organism evidence="6">
    <name type="scientific">marine sediment metagenome</name>
    <dbReference type="NCBI Taxonomy" id="412755"/>
    <lineage>
        <taxon>unclassified sequences</taxon>
        <taxon>metagenomes</taxon>
        <taxon>ecological metagenomes</taxon>
    </lineage>
</organism>
<reference evidence="6" key="1">
    <citation type="journal article" date="2015" name="Nature">
        <title>Complex archaea that bridge the gap between prokaryotes and eukaryotes.</title>
        <authorList>
            <person name="Spang A."/>
            <person name="Saw J.H."/>
            <person name="Jorgensen S.L."/>
            <person name="Zaremba-Niedzwiedzka K."/>
            <person name="Martijn J."/>
            <person name="Lind A.E."/>
            <person name="van Eijk R."/>
            <person name="Schleper C."/>
            <person name="Guy L."/>
            <person name="Ettema T.J."/>
        </authorList>
    </citation>
    <scope>NUCLEOTIDE SEQUENCE</scope>
</reference>
<evidence type="ECO:0000256" key="4">
    <source>
        <dbReference type="ARBA" id="ARBA00022759"/>
    </source>
</evidence>
<dbReference type="InterPro" id="IPR007581">
    <property type="entry name" value="Endonuclease-V"/>
</dbReference>
<comment type="subcellular location">
    <subcellularLocation>
        <location evidence="1">Cytoplasm</location>
    </subcellularLocation>
</comment>
<evidence type="ECO:0000313" key="6">
    <source>
        <dbReference type="EMBL" id="KKL50305.1"/>
    </source>
</evidence>
<evidence type="ECO:0000256" key="5">
    <source>
        <dbReference type="ARBA" id="ARBA00022801"/>
    </source>
</evidence>
<dbReference type="CDD" id="cd06559">
    <property type="entry name" value="Endonuclease_V"/>
    <property type="match status" value="1"/>
</dbReference>
<gene>
    <name evidence="6" type="ORF">LCGC14_2306810</name>
</gene>
<keyword evidence="3" id="KW-0540">Nuclease</keyword>
<evidence type="ECO:0008006" key="7">
    <source>
        <dbReference type="Google" id="ProtNLM"/>
    </source>
</evidence>